<dbReference type="InterPro" id="IPR011335">
    <property type="entry name" value="Restrct_endonuc-II-like"/>
</dbReference>
<dbReference type="InterPro" id="IPR003509">
    <property type="entry name" value="UPF0102_YraN-like"/>
</dbReference>
<evidence type="ECO:0000256" key="2">
    <source>
        <dbReference type="HAMAP-Rule" id="MF_00048"/>
    </source>
</evidence>
<accession>A0ABY4ZV12</accession>
<keyword evidence="4" id="KW-1185">Reference proteome</keyword>
<evidence type="ECO:0000313" key="4">
    <source>
        <dbReference type="Proteomes" id="UP001057520"/>
    </source>
</evidence>
<dbReference type="PANTHER" id="PTHR34039:SF1">
    <property type="entry name" value="UPF0102 PROTEIN YRAN"/>
    <property type="match status" value="1"/>
</dbReference>
<gene>
    <name evidence="3" type="ORF">MZV50_25135</name>
</gene>
<evidence type="ECO:0000313" key="3">
    <source>
        <dbReference type="EMBL" id="USQ95781.1"/>
    </source>
</evidence>
<dbReference type="HAMAP" id="MF_00048">
    <property type="entry name" value="UPF0102"/>
    <property type="match status" value="1"/>
</dbReference>
<sequence length="132" mass="14325">MVAGVRQARGAEARKLGRRAEVLAALWLMAKGYRILGFRLATPLGEIDLLAQRGKVMAVVEVKQRTTIEDALDAVTPTQRDRLHRAAAHLGAHRAGLRDLIVRLDLIALAPGRAPRHLPNAWPDGFMTGGPA</sequence>
<proteinExistence type="inferred from homology"/>
<protein>
    <recommendedName>
        <fullName evidence="2">UPF0102 protein MZV50_25135</fullName>
    </recommendedName>
</protein>
<evidence type="ECO:0000256" key="1">
    <source>
        <dbReference type="ARBA" id="ARBA00006738"/>
    </source>
</evidence>
<dbReference type="NCBIfam" id="NF009151">
    <property type="entry name" value="PRK12497.1-5"/>
    <property type="match status" value="1"/>
</dbReference>
<organism evidence="3 4">
    <name type="scientific">Caulobacter segnis</name>
    <dbReference type="NCBI Taxonomy" id="88688"/>
    <lineage>
        <taxon>Bacteria</taxon>
        <taxon>Pseudomonadati</taxon>
        <taxon>Pseudomonadota</taxon>
        <taxon>Alphaproteobacteria</taxon>
        <taxon>Caulobacterales</taxon>
        <taxon>Caulobacteraceae</taxon>
        <taxon>Caulobacter</taxon>
    </lineage>
</organism>
<dbReference type="Pfam" id="PF02021">
    <property type="entry name" value="UPF0102"/>
    <property type="match status" value="1"/>
</dbReference>
<name>A0ABY4ZV12_9CAUL</name>
<dbReference type="PANTHER" id="PTHR34039">
    <property type="entry name" value="UPF0102 PROTEIN YRAN"/>
    <property type="match status" value="1"/>
</dbReference>
<dbReference type="SUPFAM" id="SSF52980">
    <property type="entry name" value="Restriction endonuclease-like"/>
    <property type="match status" value="1"/>
</dbReference>
<dbReference type="Gene3D" id="3.40.1350.10">
    <property type="match status" value="1"/>
</dbReference>
<dbReference type="InterPro" id="IPR011856">
    <property type="entry name" value="tRNA_endonuc-like_dom_sf"/>
</dbReference>
<comment type="similarity">
    <text evidence="1 2">Belongs to the UPF0102 family.</text>
</comment>
<reference evidence="3 4" key="1">
    <citation type="submission" date="2022-04" db="EMBL/GenBank/DDBJ databases">
        <title>Genome sequence of soybean root-associated Caulobacter segnis RL271.</title>
        <authorList>
            <person name="Longley R."/>
            <person name="Bonito G."/>
            <person name="Trigodet F."/>
            <person name="Crosson S."/>
            <person name="Fiebig A."/>
        </authorList>
    </citation>
    <scope>NUCLEOTIDE SEQUENCE [LARGE SCALE GENOMIC DNA]</scope>
    <source>
        <strain evidence="3 4">RL271</strain>
    </source>
</reference>
<dbReference type="Proteomes" id="UP001057520">
    <property type="component" value="Chromosome"/>
</dbReference>
<dbReference type="EMBL" id="CP096040">
    <property type="protein sequence ID" value="USQ95781.1"/>
    <property type="molecule type" value="Genomic_DNA"/>
</dbReference>